<dbReference type="RefSeq" id="WP_006955796.1">
    <property type="nucleotide sequence ID" value="NZ_CH672406.1"/>
</dbReference>
<dbReference type="InterPro" id="IPR048373">
    <property type="entry name" value="ZapC_N"/>
</dbReference>
<dbReference type="InterPro" id="IPR048372">
    <property type="entry name" value="ZapC_C"/>
</dbReference>
<keyword evidence="4" id="KW-1185">Reference proteome</keyword>
<proteinExistence type="predicted"/>
<dbReference type="EMBL" id="AAMX01000019">
    <property type="protein sequence ID" value="EAQ31303.1"/>
    <property type="molecule type" value="Genomic_DNA"/>
</dbReference>
<evidence type="ECO:0000313" key="3">
    <source>
        <dbReference type="EMBL" id="EAQ31303.1"/>
    </source>
</evidence>
<feature type="domain" description="Cell-division protein ZapC C-terminal" evidence="1">
    <location>
        <begin position="90"/>
        <end position="167"/>
    </location>
</feature>
<gene>
    <name evidence="3" type="ORF">OS145_06217</name>
</gene>
<protein>
    <recommendedName>
        <fullName evidence="5">Cell division protein ZapC</fullName>
    </recommendedName>
</protein>
<evidence type="ECO:0000259" key="2">
    <source>
        <dbReference type="Pfam" id="PF21083"/>
    </source>
</evidence>
<dbReference type="Pfam" id="PF07126">
    <property type="entry name" value="ZapC_C"/>
    <property type="match status" value="1"/>
</dbReference>
<dbReference type="Pfam" id="PF21083">
    <property type="entry name" value="ZapC_N"/>
    <property type="match status" value="1"/>
</dbReference>
<comment type="caution">
    <text evidence="3">The sequence shown here is derived from an EMBL/GenBank/DDBJ whole genome shotgun (WGS) entry which is preliminary data.</text>
</comment>
<organism evidence="3 4">
    <name type="scientific">Idiomarina baltica OS145</name>
    <dbReference type="NCBI Taxonomy" id="314276"/>
    <lineage>
        <taxon>Bacteria</taxon>
        <taxon>Pseudomonadati</taxon>
        <taxon>Pseudomonadota</taxon>
        <taxon>Gammaproteobacteria</taxon>
        <taxon>Alteromonadales</taxon>
        <taxon>Idiomarinaceae</taxon>
        <taxon>Idiomarina</taxon>
    </lineage>
</organism>
<evidence type="ECO:0000313" key="4">
    <source>
        <dbReference type="Proteomes" id="UP000016543"/>
    </source>
</evidence>
<accession>A0ABM9WKB4</accession>
<evidence type="ECO:0000259" key="1">
    <source>
        <dbReference type="Pfam" id="PF07126"/>
    </source>
</evidence>
<evidence type="ECO:0008006" key="5">
    <source>
        <dbReference type="Google" id="ProtNLM"/>
    </source>
</evidence>
<sequence length="182" mass="20632">MEINQHMCWLYDDKAQPLSIQAGDGAPFRLPYKGKQLVNVDFCSAPFNVEDLTLLQNFVDVLEGYSTDDLGTSVEEASLCAAAFVRFGCPQMPQSWHFQKSNIEEWAPERHICELNSGFDDGLFLIIDRDDEFASCLLLSGDMKLSPIKTIKQYHVIKVLHNRLLPSTLEMRQTMLSSQQLA</sequence>
<dbReference type="Proteomes" id="UP000016543">
    <property type="component" value="Unassembled WGS sequence"/>
</dbReference>
<feature type="domain" description="Cell-division protein ZapC N-terminal" evidence="2">
    <location>
        <begin position="8"/>
        <end position="65"/>
    </location>
</feature>
<name>A0ABM9WKB4_9GAMM</name>
<reference evidence="3 4" key="1">
    <citation type="submission" date="2006-01" db="EMBL/GenBank/DDBJ databases">
        <authorList>
            <person name="Brettar I."/>
            <person name="Hofle M."/>
            <person name="Ferriera S."/>
            <person name="Johnson J."/>
            <person name="Kravitz S."/>
            <person name="Halpern A."/>
            <person name="Remington K."/>
            <person name="Beeson K."/>
            <person name="Tran B."/>
            <person name="Rogers Y.-H."/>
            <person name="Friedman R."/>
            <person name="Venter J.C."/>
        </authorList>
    </citation>
    <scope>NUCLEOTIDE SEQUENCE [LARGE SCALE GENOMIC DNA]</scope>
    <source>
        <strain evidence="3 4">OS145</strain>
    </source>
</reference>